<sequence length="279" mass="30502">MPEITAPAPRDDTPDDSLRERLRQTFDEDAELYDRARPGYPAELYDDLAELAGARPGSRVLEVGCGTGQATVPLARRGCRITAVEAGASMAAVARRNLAGAADVEVVTAAFESWPLPAEPYDTVLVVTAFHWIDPAVRVPKAADALRAGGALAVVRTQHVRGGTEEFFVEVQRCYERFDPATKPGTRPPTAAEVGNADHAEEVARSGRFGPSVFRRYEHDVTYTTAQYLDVLRTYSGHRALPEAARHGLLDSIAELIDGRYGGRVTKRYLIELGVSRRR</sequence>
<proteinExistence type="predicted"/>
<dbReference type="InterPro" id="IPR029063">
    <property type="entry name" value="SAM-dependent_MTases_sf"/>
</dbReference>
<evidence type="ECO:0000313" key="5">
    <source>
        <dbReference type="Proteomes" id="UP001164963"/>
    </source>
</evidence>
<feature type="domain" description="Methyltransferase" evidence="3">
    <location>
        <begin position="60"/>
        <end position="150"/>
    </location>
</feature>
<evidence type="ECO:0000259" key="3">
    <source>
        <dbReference type="Pfam" id="PF13649"/>
    </source>
</evidence>
<dbReference type="EMBL" id="CP098740">
    <property type="protein sequence ID" value="UZK58121.1"/>
    <property type="molecule type" value="Genomic_DNA"/>
</dbReference>
<keyword evidence="5" id="KW-1185">Reference proteome</keyword>
<name>A0ABY6Q132_9ACTN</name>
<dbReference type="GO" id="GO:0032259">
    <property type="term" value="P:methylation"/>
    <property type="evidence" value="ECO:0007669"/>
    <property type="project" value="UniProtKB-KW"/>
</dbReference>
<dbReference type="SUPFAM" id="SSF53335">
    <property type="entry name" value="S-adenosyl-L-methionine-dependent methyltransferases"/>
    <property type="match status" value="1"/>
</dbReference>
<keyword evidence="2" id="KW-0808">Transferase</keyword>
<accession>A0ABY6Q132</accession>
<dbReference type="RefSeq" id="WP_265546669.1">
    <property type="nucleotide sequence ID" value="NZ_CP098740.1"/>
</dbReference>
<reference evidence="4" key="1">
    <citation type="journal article" date="2022" name="Front. Microbiol.">
        <title>Mirubactin C rescues the lethal effect of cell wall biosynthesis mutations in Bacillus subtilis.</title>
        <authorList>
            <person name="Kepplinger B."/>
            <person name="Wen X."/>
            <person name="Tyler A.R."/>
            <person name="Kim B.Y."/>
            <person name="Brown J."/>
            <person name="Banks P."/>
            <person name="Dashti Y."/>
            <person name="Mackenzie E.S."/>
            <person name="Wills C."/>
            <person name="Kawai Y."/>
            <person name="Waldron K.J."/>
            <person name="Allenby N.E.E."/>
            <person name="Wu L.J."/>
            <person name="Hall M.J."/>
            <person name="Errington J."/>
        </authorList>
    </citation>
    <scope>NUCLEOTIDE SEQUENCE</scope>
    <source>
        <strain evidence="4">MDA8-470</strain>
    </source>
</reference>
<dbReference type="InterPro" id="IPR051052">
    <property type="entry name" value="Diverse_substrate_MTase"/>
</dbReference>
<evidence type="ECO:0000256" key="1">
    <source>
        <dbReference type="ARBA" id="ARBA00022603"/>
    </source>
</evidence>
<dbReference type="Gene3D" id="3.40.50.150">
    <property type="entry name" value="Vaccinia Virus protein VP39"/>
    <property type="match status" value="1"/>
</dbReference>
<gene>
    <name evidence="4" type="ORF">NEH16_32190</name>
</gene>
<dbReference type="CDD" id="cd02440">
    <property type="entry name" value="AdoMet_MTases"/>
    <property type="match status" value="1"/>
</dbReference>
<evidence type="ECO:0000313" key="4">
    <source>
        <dbReference type="EMBL" id="UZK58121.1"/>
    </source>
</evidence>
<dbReference type="PANTHER" id="PTHR44942">
    <property type="entry name" value="METHYLTRANSF_11 DOMAIN-CONTAINING PROTEIN"/>
    <property type="match status" value="1"/>
</dbReference>
<dbReference type="Pfam" id="PF13649">
    <property type="entry name" value="Methyltransf_25"/>
    <property type="match status" value="1"/>
</dbReference>
<organism evidence="4 5">
    <name type="scientific">Streptomyces drozdowiczii</name>
    <dbReference type="NCBI Taxonomy" id="202862"/>
    <lineage>
        <taxon>Bacteria</taxon>
        <taxon>Bacillati</taxon>
        <taxon>Actinomycetota</taxon>
        <taxon>Actinomycetes</taxon>
        <taxon>Kitasatosporales</taxon>
        <taxon>Streptomycetaceae</taxon>
        <taxon>Streptomyces</taxon>
    </lineage>
</organism>
<keyword evidence="1 4" id="KW-0489">Methyltransferase</keyword>
<dbReference type="Proteomes" id="UP001164963">
    <property type="component" value="Chromosome"/>
</dbReference>
<protein>
    <submittedName>
        <fullName evidence="4">Methyltransferase domain-containing protein</fullName>
    </submittedName>
</protein>
<dbReference type="PANTHER" id="PTHR44942:SF4">
    <property type="entry name" value="METHYLTRANSFERASE TYPE 11 DOMAIN-CONTAINING PROTEIN"/>
    <property type="match status" value="1"/>
</dbReference>
<evidence type="ECO:0000256" key="2">
    <source>
        <dbReference type="ARBA" id="ARBA00022679"/>
    </source>
</evidence>
<dbReference type="InterPro" id="IPR041698">
    <property type="entry name" value="Methyltransf_25"/>
</dbReference>
<dbReference type="GO" id="GO:0008168">
    <property type="term" value="F:methyltransferase activity"/>
    <property type="evidence" value="ECO:0007669"/>
    <property type="project" value="UniProtKB-KW"/>
</dbReference>